<proteinExistence type="predicted"/>
<keyword evidence="2" id="KW-1003">Cell membrane</keyword>
<evidence type="ECO:0000256" key="1">
    <source>
        <dbReference type="ARBA" id="ARBA00004651"/>
    </source>
</evidence>
<feature type="transmembrane region" description="Helical" evidence="7">
    <location>
        <begin position="290"/>
        <end position="317"/>
    </location>
</feature>
<evidence type="ECO:0000256" key="6">
    <source>
        <dbReference type="SAM" id="MobiDB-lite"/>
    </source>
</evidence>
<comment type="subcellular location">
    <subcellularLocation>
        <location evidence="1">Cell membrane</location>
        <topology evidence="1">Multi-pass membrane protein</topology>
    </subcellularLocation>
</comment>
<keyword evidence="3 7" id="KW-0812">Transmembrane</keyword>
<dbReference type="EMBL" id="JAUCGR010000001">
    <property type="protein sequence ID" value="MDM7830823.1"/>
    <property type="molecule type" value="Genomic_DNA"/>
</dbReference>
<name>A0ABT7S5C3_9CELL</name>
<feature type="transmembrane region" description="Helical" evidence="7">
    <location>
        <begin position="138"/>
        <end position="163"/>
    </location>
</feature>
<feature type="transmembrane region" description="Helical" evidence="7">
    <location>
        <begin position="223"/>
        <end position="246"/>
    </location>
</feature>
<sequence length="338" mass="34503">MSEPVGAGRAHLAAPPDDSTAPAQEAPADRATGIGGVVARVKALLAWWQESRPGRANARFMEAGGGVMTGGIAYAALFSVFAGLTIGYTVFMAVLGGNDELRQKVLDSLNDNLPGLIDTEGTGKGFDPETTFQLSGGLTVAGIVAVVVLVLSALSATAALRTGVRAMFAEQSKVNMLEGKLRQLGGLAGIAFAVLLSAILTTTVGAAAQWVLGALGWDDAGGVTLRVVGVVVAFAVDAAMFLLLVTLLAGEDPPRRDLLLGAVIAATGIGVVRFLGTSVVAGSVNKNPLFASATVIVTLLVWVNLIARIVLLAAAWVADPPQAEESEEAEGPEEPEPA</sequence>
<reference evidence="8 9" key="1">
    <citation type="submission" date="2023-06" db="EMBL/GenBank/DDBJ databases">
        <title>Cellulomonas sp. MW9 Whole genome sequence.</title>
        <authorList>
            <person name="Park S."/>
        </authorList>
    </citation>
    <scope>NUCLEOTIDE SEQUENCE [LARGE SCALE GENOMIC DNA]</scope>
    <source>
        <strain evidence="8 9">MW9</strain>
    </source>
</reference>
<evidence type="ECO:0000256" key="4">
    <source>
        <dbReference type="ARBA" id="ARBA00022989"/>
    </source>
</evidence>
<gene>
    <name evidence="8" type="ORF">QRT05_05720</name>
</gene>
<evidence type="ECO:0000313" key="9">
    <source>
        <dbReference type="Proteomes" id="UP001321453"/>
    </source>
</evidence>
<dbReference type="InterPro" id="IPR017039">
    <property type="entry name" value="Virul_fac_BrkB"/>
</dbReference>
<comment type="caution">
    <text evidence="8">The sequence shown here is derived from an EMBL/GenBank/DDBJ whole genome shotgun (WGS) entry which is preliminary data.</text>
</comment>
<keyword evidence="5 7" id="KW-0472">Membrane</keyword>
<feature type="transmembrane region" description="Helical" evidence="7">
    <location>
        <begin position="184"/>
        <end position="211"/>
    </location>
</feature>
<keyword evidence="4 7" id="KW-1133">Transmembrane helix</keyword>
<dbReference type="RefSeq" id="WP_289445980.1">
    <property type="nucleotide sequence ID" value="NZ_JAUCGR010000001.1"/>
</dbReference>
<evidence type="ECO:0000256" key="2">
    <source>
        <dbReference type="ARBA" id="ARBA00022475"/>
    </source>
</evidence>
<organism evidence="8 9">
    <name type="scientific">Cellulomonas edaphi</name>
    <dbReference type="NCBI Taxonomy" id="3053468"/>
    <lineage>
        <taxon>Bacteria</taxon>
        <taxon>Bacillati</taxon>
        <taxon>Actinomycetota</taxon>
        <taxon>Actinomycetes</taxon>
        <taxon>Micrococcales</taxon>
        <taxon>Cellulomonadaceae</taxon>
        <taxon>Cellulomonas</taxon>
    </lineage>
</organism>
<evidence type="ECO:0000256" key="7">
    <source>
        <dbReference type="SAM" id="Phobius"/>
    </source>
</evidence>
<evidence type="ECO:0000313" key="8">
    <source>
        <dbReference type="EMBL" id="MDM7830823.1"/>
    </source>
</evidence>
<evidence type="ECO:0000256" key="5">
    <source>
        <dbReference type="ARBA" id="ARBA00023136"/>
    </source>
</evidence>
<accession>A0ABT7S5C3</accession>
<dbReference type="Pfam" id="PF03631">
    <property type="entry name" value="Virul_fac_BrkB"/>
    <property type="match status" value="1"/>
</dbReference>
<dbReference type="PANTHER" id="PTHR30213">
    <property type="entry name" value="INNER MEMBRANE PROTEIN YHJD"/>
    <property type="match status" value="1"/>
</dbReference>
<evidence type="ECO:0000256" key="3">
    <source>
        <dbReference type="ARBA" id="ARBA00022692"/>
    </source>
</evidence>
<protein>
    <submittedName>
        <fullName evidence="8">YihY/virulence factor BrkB family protein</fullName>
    </submittedName>
</protein>
<feature type="transmembrane region" description="Helical" evidence="7">
    <location>
        <begin position="71"/>
        <end position="95"/>
    </location>
</feature>
<dbReference type="PANTHER" id="PTHR30213:SF1">
    <property type="entry name" value="INNER MEMBRANE PROTEIN YHJD"/>
    <property type="match status" value="1"/>
</dbReference>
<feature type="transmembrane region" description="Helical" evidence="7">
    <location>
        <begin position="258"/>
        <end position="284"/>
    </location>
</feature>
<dbReference type="Proteomes" id="UP001321453">
    <property type="component" value="Unassembled WGS sequence"/>
</dbReference>
<keyword evidence="9" id="KW-1185">Reference proteome</keyword>
<feature type="region of interest" description="Disordered" evidence="6">
    <location>
        <begin position="1"/>
        <end position="29"/>
    </location>
</feature>